<evidence type="ECO:0000256" key="1">
    <source>
        <dbReference type="SAM" id="Coils"/>
    </source>
</evidence>
<reference evidence="2 3" key="1">
    <citation type="journal article" date="2022" name="G3 (Bethesda)">
        <title>Whole-genome sequence and methylome profiling of the almond [Prunus dulcis (Mill.) D.A. Webb] cultivar 'Nonpareil'.</title>
        <authorList>
            <person name="D'Amico-Willman K.M."/>
            <person name="Ouma W.Z."/>
            <person name="Meulia T."/>
            <person name="Sideli G.M."/>
            <person name="Gradziel T.M."/>
            <person name="Fresnedo-Ramirez J."/>
        </authorList>
    </citation>
    <scope>NUCLEOTIDE SEQUENCE [LARGE SCALE GENOMIC DNA]</scope>
    <source>
        <strain evidence="2">Clone GOH B32 T37-40</strain>
    </source>
</reference>
<name>A0AAD4VJ23_PRUDU</name>
<proteinExistence type="predicted"/>
<evidence type="ECO:0000313" key="3">
    <source>
        <dbReference type="Proteomes" id="UP001054821"/>
    </source>
</evidence>
<sequence>MWALNPAQECGPYIQAQCCEQCNPAKSPTRRFFFTVSLYLEAQRNQSHLTVVVSGRFEKLRHFLITNAVQATTIYNHGGSLANSRAFQRFAVRTSKRIEDISSIAAKKKEQLAEQMKDLSRNMDSFKDR</sequence>
<gene>
    <name evidence="2" type="ORF">L3X38_034982</name>
</gene>
<keyword evidence="3" id="KW-1185">Reference proteome</keyword>
<comment type="caution">
    <text evidence="2">The sequence shown here is derived from an EMBL/GenBank/DDBJ whole genome shotgun (WGS) entry which is preliminary data.</text>
</comment>
<dbReference type="PANTHER" id="PTHR34966">
    <property type="entry name" value="OSJNBA0043L24.15 PROTEIN"/>
    <property type="match status" value="1"/>
</dbReference>
<protein>
    <submittedName>
        <fullName evidence="2">Uncharacterized protein</fullName>
    </submittedName>
</protein>
<accession>A0AAD4VJ23</accession>
<dbReference type="AlphaFoldDB" id="A0AAD4VJ23"/>
<organism evidence="2 3">
    <name type="scientific">Prunus dulcis</name>
    <name type="common">Almond</name>
    <name type="synonym">Amygdalus dulcis</name>
    <dbReference type="NCBI Taxonomy" id="3755"/>
    <lineage>
        <taxon>Eukaryota</taxon>
        <taxon>Viridiplantae</taxon>
        <taxon>Streptophyta</taxon>
        <taxon>Embryophyta</taxon>
        <taxon>Tracheophyta</taxon>
        <taxon>Spermatophyta</taxon>
        <taxon>Magnoliopsida</taxon>
        <taxon>eudicotyledons</taxon>
        <taxon>Gunneridae</taxon>
        <taxon>Pentapetalae</taxon>
        <taxon>rosids</taxon>
        <taxon>fabids</taxon>
        <taxon>Rosales</taxon>
        <taxon>Rosaceae</taxon>
        <taxon>Amygdaloideae</taxon>
        <taxon>Amygdaleae</taxon>
        <taxon>Prunus</taxon>
    </lineage>
</organism>
<dbReference type="EMBL" id="JAJFAZ020000006">
    <property type="protein sequence ID" value="KAI5325908.1"/>
    <property type="molecule type" value="Genomic_DNA"/>
</dbReference>
<dbReference type="Proteomes" id="UP001054821">
    <property type="component" value="Chromosome 6"/>
</dbReference>
<keyword evidence="1" id="KW-0175">Coiled coil</keyword>
<evidence type="ECO:0000313" key="2">
    <source>
        <dbReference type="EMBL" id="KAI5325908.1"/>
    </source>
</evidence>
<dbReference type="PANTHER" id="PTHR34966:SF1">
    <property type="entry name" value="OS04G0508100 PROTEIN"/>
    <property type="match status" value="1"/>
</dbReference>
<feature type="coiled-coil region" evidence="1">
    <location>
        <begin position="102"/>
        <end position="129"/>
    </location>
</feature>